<evidence type="ECO:0000313" key="7">
    <source>
        <dbReference type="Proteomes" id="UP001169006"/>
    </source>
</evidence>
<dbReference type="EMBL" id="JAUKWQ010000010">
    <property type="protein sequence ID" value="MDO1584775.1"/>
    <property type="molecule type" value="Genomic_DNA"/>
</dbReference>
<sequence length="560" mass="62517">MLLAERRRLLLLGFVQARRRICQRLAVLRMRMGRIGDGPERLIAAPTDLRAVDPFIAEEIMSGRFPLAGRMLEAGDESPFMLQLPSKAFAERLHSFAWLRHMRANRTNEVRAQARAITASWITLHGKRAKGIAWEPNVTAERLIAWMSHSPVVLHGAEAGFYRRFMKSLAQQRRYLRNVVSCLPEGETRLRIQVALAFASIAIPSSAAVIRKAGQRLDRELERQILADGGHVSRNPRATLELLLDLLPLRQTYINLGHDVPQKLISAIDRIYPALRFFRHQDGDLALFNGATATSATELLSVLRYDETGGKPFKALPHTHYHRLAAAETTILVDTGRPLSLDLSRTAHAGSLSFEMSAGKHRFIINAGSPKFAGRQYRALARSTAAHSTVSLGDTSSSRISTSRLSGPVMLDGVSTVGVERWEDAYGNDWLRAKHDGYLSSFGYMHEREIGLAAKADKIKGRDHFFVPEPHTGSAGRAVVATARFHIHPAIILSRLHFDTIAMEAPDGETWAFSAPGQEVLIDEDIFFADVSGIRPSQQLVIEFPLPEVNELRWMMKRQD</sequence>
<gene>
    <name evidence="6" type="ORF">Q2T52_22035</name>
</gene>
<reference evidence="6" key="2">
    <citation type="submission" date="2023-07" db="EMBL/GenBank/DDBJ databases">
        <authorList>
            <person name="Sun H."/>
        </authorList>
    </citation>
    <scope>NUCLEOTIDE SEQUENCE</scope>
    <source>
        <strain evidence="6">05753</strain>
    </source>
</reference>
<evidence type="ECO:0000256" key="3">
    <source>
        <dbReference type="ARBA" id="ARBA00022764"/>
    </source>
</evidence>
<protein>
    <submittedName>
        <fullName evidence="6">Heparinase II/III family protein</fullName>
    </submittedName>
</protein>
<evidence type="ECO:0000256" key="2">
    <source>
        <dbReference type="ARBA" id="ARBA00022729"/>
    </source>
</evidence>
<dbReference type="InterPro" id="IPR008929">
    <property type="entry name" value="Chondroitin_lyas"/>
</dbReference>
<dbReference type="InterPro" id="IPR012480">
    <property type="entry name" value="Hepar_II_III_C"/>
</dbReference>
<organism evidence="6 7">
    <name type="scientific">Rhizobium oryzicola</name>
    <dbReference type="NCBI Taxonomy" id="1232668"/>
    <lineage>
        <taxon>Bacteria</taxon>
        <taxon>Pseudomonadati</taxon>
        <taxon>Pseudomonadota</taxon>
        <taxon>Alphaproteobacteria</taxon>
        <taxon>Hyphomicrobiales</taxon>
        <taxon>Rhizobiaceae</taxon>
        <taxon>Rhizobium/Agrobacterium group</taxon>
        <taxon>Rhizobium</taxon>
    </lineage>
</organism>
<evidence type="ECO:0000313" key="6">
    <source>
        <dbReference type="EMBL" id="MDO1584775.1"/>
    </source>
</evidence>
<accession>A0ABT8T201</accession>
<dbReference type="Gene3D" id="1.50.10.100">
    <property type="entry name" value="Chondroitin AC/alginate lyase"/>
    <property type="match status" value="1"/>
</dbReference>
<dbReference type="RefSeq" id="WP_302079036.1">
    <property type="nucleotide sequence ID" value="NZ_JAUKWQ010000010.1"/>
</dbReference>
<dbReference type="Proteomes" id="UP001169006">
    <property type="component" value="Unassembled WGS sequence"/>
</dbReference>
<dbReference type="Gene3D" id="2.70.98.70">
    <property type="match status" value="1"/>
</dbReference>
<evidence type="ECO:0000259" key="5">
    <source>
        <dbReference type="Pfam" id="PF07940"/>
    </source>
</evidence>
<feature type="domain" description="Heparinase II/III-like C-terminal" evidence="5">
    <location>
        <begin position="309"/>
        <end position="550"/>
    </location>
</feature>
<keyword evidence="4" id="KW-0456">Lyase</keyword>
<dbReference type="PANTHER" id="PTHR39210">
    <property type="entry name" value="HEPARIN-SULFATE LYASE"/>
    <property type="match status" value="1"/>
</dbReference>
<keyword evidence="3" id="KW-0574">Periplasm</keyword>
<comment type="caution">
    <text evidence="6">The sequence shown here is derived from an EMBL/GenBank/DDBJ whole genome shotgun (WGS) entry which is preliminary data.</text>
</comment>
<keyword evidence="2" id="KW-0732">Signal</keyword>
<evidence type="ECO:0000256" key="1">
    <source>
        <dbReference type="ARBA" id="ARBA00004418"/>
    </source>
</evidence>
<reference evidence="6" key="1">
    <citation type="journal article" date="2015" name="Int. J. Syst. Evol. Microbiol.">
        <title>Rhizobium oryzicola sp. nov., potential plant-growth-promoting endophytic bacteria isolated from rice roots.</title>
        <authorList>
            <person name="Zhang X.X."/>
            <person name="Gao J.S."/>
            <person name="Cao Y.H."/>
            <person name="Sheirdil R.A."/>
            <person name="Wang X.C."/>
            <person name="Zhang L."/>
        </authorList>
    </citation>
    <scope>NUCLEOTIDE SEQUENCE</scope>
    <source>
        <strain evidence="6">05753</strain>
    </source>
</reference>
<dbReference type="PANTHER" id="PTHR39210:SF1">
    <property type="entry name" value="HEPARIN-SULFATE LYASE"/>
    <property type="match status" value="1"/>
</dbReference>
<proteinExistence type="predicted"/>
<evidence type="ECO:0000256" key="4">
    <source>
        <dbReference type="ARBA" id="ARBA00023239"/>
    </source>
</evidence>
<keyword evidence="7" id="KW-1185">Reference proteome</keyword>
<dbReference type="Pfam" id="PF07940">
    <property type="entry name" value="Hepar_II_III_C"/>
    <property type="match status" value="1"/>
</dbReference>
<comment type="subcellular location">
    <subcellularLocation>
        <location evidence="1">Periplasm</location>
    </subcellularLocation>
</comment>
<name>A0ABT8T201_9HYPH</name>